<feature type="signal peptide" evidence="2">
    <location>
        <begin position="1"/>
        <end position="23"/>
    </location>
</feature>
<dbReference type="EMBL" id="CP035503">
    <property type="protein sequence ID" value="QDL39544.1"/>
    <property type="molecule type" value="Genomic_DNA"/>
</dbReference>
<keyword evidence="4" id="KW-1185">Reference proteome</keyword>
<accession>A0A515DGM2</accession>
<dbReference type="RefSeq" id="WP_142821008.1">
    <property type="nucleotide sequence ID" value="NZ_CP035503.1"/>
</dbReference>
<dbReference type="AlphaFoldDB" id="A0A515DGM2"/>
<dbReference type="GO" id="GO:0042597">
    <property type="term" value="C:periplasmic space"/>
    <property type="evidence" value="ECO:0007669"/>
    <property type="project" value="InterPro"/>
</dbReference>
<evidence type="ECO:0008006" key="5">
    <source>
        <dbReference type="Google" id="ProtNLM"/>
    </source>
</evidence>
<dbReference type="InterPro" id="IPR006311">
    <property type="entry name" value="TAT_signal"/>
</dbReference>
<evidence type="ECO:0000256" key="2">
    <source>
        <dbReference type="SAM" id="SignalP"/>
    </source>
</evidence>
<dbReference type="Proteomes" id="UP000316798">
    <property type="component" value="Chromosome"/>
</dbReference>
<dbReference type="PROSITE" id="PS51318">
    <property type="entry name" value="TAT"/>
    <property type="match status" value="1"/>
</dbReference>
<evidence type="ECO:0000313" key="3">
    <source>
        <dbReference type="EMBL" id="QDL39544.1"/>
    </source>
</evidence>
<sequence length="174" mass="19312">MKLLSKRMLLAGVLAGAGFATMAQTPPPPAPAPQSGQAAPTHMDHHDPAKWQARMAQRRARHEAELKAKLKLTPAQEGAWTSFTAAMQPPAGMGHMGADRTKMRAEFARMTTPERIDKMRAMQAERAARMDKRAEATKTFYAALSPEQQKVFDSATLRMAREGHRGWHGHHEHE</sequence>
<proteinExistence type="predicted"/>
<dbReference type="Gene3D" id="1.20.120.1490">
    <property type="match status" value="1"/>
</dbReference>
<dbReference type="InterPro" id="IPR012899">
    <property type="entry name" value="LTXXQ"/>
</dbReference>
<reference evidence="3 4" key="1">
    <citation type="submission" date="2019-01" db="EMBL/GenBank/DDBJ databases">
        <title>Genomic insights into a novel species Rhodoferax sp.</title>
        <authorList>
            <person name="Jin L."/>
        </authorList>
    </citation>
    <scope>NUCLEOTIDE SEQUENCE [LARGE SCALE GENOMIC DNA]</scope>
    <source>
        <strain evidence="3 4">CHu59-6-5</strain>
    </source>
</reference>
<name>A0A515DGM2_9BURK</name>
<evidence type="ECO:0000313" key="4">
    <source>
        <dbReference type="Proteomes" id="UP000316798"/>
    </source>
</evidence>
<gene>
    <name evidence="3" type="ORF">EUB48_21095</name>
</gene>
<feature type="region of interest" description="Disordered" evidence="1">
    <location>
        <begin position="22"/>
        <end position="46"/>
    </location>
</feature>
<dbReference type="OrthoDB" id="5298564at2"/>
<organism evidence="3 4">
    <name type="scientific">Rhodoferax sediminis</name>
    <dbReference type="NCBI Taxonomy" id="2509614"/>
    <lineage>
        <taxon>Bacteria</taxon>
        <taxon>Pseudomonadati</taxon>
        <taxon>Pseudomonadota</taxon>
        <taxon>Betaproteobacteria</taxon>
        <taxon>Burkholderiales</taxon>
        <taxon>Comamonadaceae</taxon>
        <taxon>Rhodoferax</taxon>
    </lineage>
</organism>
<keyword evidence="2" id="KW-0732">Signal</keyword>
<dbReference type="KEGG" id="rhf:EUB48_21095"/>
<feature type="chain" id="PRO_5021776624" description="Spy/CpxP family protein refolding chaperone" evidence="2">
    <location>
        <begin position="24"/>
        <end position="174"/>
    </location>
</feature>
<evidence type="ECO:0000256" key="1">
    <source>
        <dbReference type="SAM" id="MobiDB-lite"/>
    </source>
</evidence>
<protein>
    <recommendedName>
        <fullName evidence="5">Spy/CpxP family protein refolding chaperone</fullName>
    </recommendedName>
</protein>
<dbReference type="Pfam" id="PF07813">
    <property type="entry name" value="LTXXQ"/>
    <property type="match status" value="1"/>
</dbReference>